<reference evidence="23" key="1">
    <citation type="submission" date="2025-08" db="UniProtKB">
        <authorList>
            <consortium name="RefSeq"/>
        </authorList>
    </citation>
    <scope>IDENTIFICATION</scope>
</reference>
<dbReference type="InterPro" id="IPR018517">
    <property type="entry name" value="tRNA_hU_synthase_CS"/>
</dbReference>
<evidence type="ECO:0000256" key="9">
    <source>
        <dbReference type="ARBA" id="ARBA00022833"/>
    </source>
</evidence>
<feature type="domain" description="C3H1-type" evidence="21">
    <location>
        <begin position="116"/>
        <end position="146"/>
    </location>
</feature>
<comment type="catalytic activity">
    <reaction evidence="17">
        <text>5,6-dihydrouridine(47) in tRNA + NADP(+) = uridine(47) in tRNA + NADPH + H(+)</text>
        <dbReference type="Rhea" id="RHEA:53360"/>
        <dbReference type="Rhea" id="RHEA-COMP:13539"/>
        <dbReference type="Rhea" id="RHEA-COMP:13540"/>
        <dbReference type="ChEBI" id="CHEBI:15378"/>
        <dbReference type="ChEBI" id="CHEBI:57783"/>
        <dbReference type="ChEBI" id="CHEBI:58349"/>
        <dbReference type="ChEBI" id="CHEBI:65315"/>
        <dbReference type="ChEBI" id="CHEBI:74443"/>
        <dbReference type="EC" id="1.3.1.89"/>
    </reaction>
    <physiologicalReaction direction="right-to-left" evidence="17">
        <dbReference type="Rhea" id="RHEA:53362"/>
    </physiologicalReaction>
</comment>
<evidence type="ECO:0000256" key="6">
    <source>
        <dbReference type="ARBA" id="ARBA00022723"/>
    </source>
</evidence>
<evidence type="ECO:0000256" key="16">
    <source>
        <dbReference type="ARBA" id="ARBA00049447"/>
    </source>
</evidence>
<dbReference type="CTD" id="56931"/>
<dbReference type="GO" id="GO:0050660">
    <property type="term" value="F:flavin adenine dinucleotide binding"/>
    <property type="evidence" value="ECO:0007669"/>
    <property type="project" value="UniProtKB-UniRule"/>
</dbReference>
<dbReference type="PANTHER" id="PTHR45846">
    <property type="entry name" value="TRNA-DIHYDROURIDINE(47) SYNTHASE [NAD(P)(+)]-LIKE"/>
    <property type="match status" value="1"/>
</dbReference>
<keyword evidence="5 19" id="KW-0819">tRNA processing</keyword>
<evidence type="ECO:0000256" key="8">
    <source>
        <dbReference type="ARBA" id="ARBA00022771"/>
    </source>
</evidence>
<keyword evidence="9 18" id="KW-0862">Zinc</keyword>
<keyword evidence="7" id="KW-0677">Repeat</keyword>
<dbReference type="CDD" id="cd02801">
    <property type="entry name" value="DUS_like_FMN"/>
    <property type="match status" value="1"/>
</dbReference>
<keyword evidence="8 18" id="KW-0863">Zinc-finger</keyword>
<evidence type="ECO:0000256" key="4">
    <source>
        <dbReference type="ARBA" id="ARBA00022664"/>
    </source>
</evidence>
<comment type="catalytic activity">
    <reaction evidence="16">
        <text>a 5,6-dihydrouridine in mRNA + NADP(+) = a uridine in mRNA + NADPH + H(+)</text>
        <dbReference type="Rhea" id="RHEA:69855"/>
        <dbReference type="Rhea" id="RHEA-COMP:14658"/>
        <dbReference type="Rhea" id="RHEA-COMP:17789"/>
        <dbReference type="ChEBI" id="CHEBI:15378"/>
        <dbReference type="ChEBI" id="CHEBI:57783"/>
        <dbReference type="ChEBI" id="CHEBI:58349"/>
        <dbReference type="ChEBI" id="CHEBI:65315"/>
        <dbReference type="ChEBI" id="CHEBI:74443"/>
    </reaction>
    <physiologicalReaction direction="right-to-left" evidence="16">
        <dbReference type="Rhea" id="RHEA:69857"/>
    </physiologicalReaction>
</comment>
<dbReference type="AlphaFoldDB" id="A0A6P8PXL8"/>
<comment type="catalytic activity">
    <reaction evidence="15">
        <text>a 5,6-dihydrouridine in mRNA + NAD(+) = a uridine in mRNA + NADH + H(+)</text>
        <dbReference type="Rhea" id="RHEA:69851"/>
        <dbReference type="Rhea" id="RHEA-COMP:14658"/>
        <dbReference type="Rhea" id="RHEA-COMP:17789"/>
        <dbReference type="ChEBI" id="CHEBI:15378"/>
        <dbReference type="ChEBI" id="CHEBI:57540"/>
        <dbReference type="ChEBI" id="CHEBI:57945"/>
        <dbReference type="ChEBI" id="CHEBI:65315"/>
        <dbReference type="ChEBI" id="CHEBI:74443"/>
    </reaction>
    <physiologicalReaction direction="right-to-left" evidence="15">
        <dbReference type="Rhea" id="RHEA:69853"/>
    </physiologicalReaction>
</comment>
<evidence type="ECO:0000256" key="10">
    <source>
        <dbReference type="ARBA" id="ARBA00022857"/>
    </source>
</evidence>
<sequence>MGEAVAVSLSLENGKPNSGIDARDSGVAAIKHKYLTTKEQFHSFIDAEGKETKREVKGGQMDSIDADTGDRIEPEPKKMKQEDKNEETQEIEETKEEKKRARGQNKRRPFMKPSAFDGKKLCPSITQESTSKCYFGENCKFLHDVCQYMAEKPADLGEKCHLFEMFGKCIYGVTCRFAKGHLGEDYRNLVNEELVKQWEGKGIVRNSLSKDLKQRLQKRKVPFEKSDHFLKQLNKLDKAGTAKSKWRDSKAKQVSGSDADSSSQAPEVGQVASGLEDTKNRELECLPDPAVKCPPSLESAGGGQEYKNRENACQVEAEKGTPAKTIGPLTDEDVIKLRSCEKKTINFRNKLYLAPLTTCGNLPFRRICKRFGADVTCGEMAVCTNLLQGQSSEWALLKRHHTEDLFGIQLEGAFPDTMTKCAELLNQTIDVDFVDINVGCPIDLIYNKGGGCGLMNRLAKFEQIVKGMDSVLDFPLTVKIRTGVQEKVNIAHKLIPGLQEWGVSLVTLHGRSREQRYTKAADWSYIDYCAKIASPLPLFGNGDILSYEDANRAMQTAVSGIMIARGALVKPWLFTEIKEQRHWDISSTERFEILKDFTNNGLEHWGSDTQGVEKTRRFLLEWLSFLCRYIPVGLLEHIPQKINERPPYYMGRDYLETLMASQNVSDWIKISEMLLGPVPPSFTFLPKHKANSYK</sequence>
<feature type="compositionally biased region" description="Basic residues" evidence="20">
    <location>
        <begin position="100"/>
        <end position="110"/>
    </location>
</feature>
<dbReference type="Proteomes" id="UP000515159">
    <property type="component" value="Chromosome 2"/>
</dbReference>
<dbReference type="EC" id="1.3.1.-" evidence="19"/>
<dbReference type="GO" id="GO:0102265">
    <property type="term" value="F:tRNA-dihydrouridine47 synthase activity"/>
    <property type="evidence" value="ECO:0007669"/>
    <property type="project" value="UniProtKB-EC"/>
</dbReference>
<comment type="similarity">
    <text evidence="19">Belongs to the dus family. Dus3 subfamily.</text>
</comment>
<evidence type="ECO:0000313" key="23">
    <source>
        <dbReference type="RefSeq" id="XP_033787080.1"/>
    </source>
</evidence>
<keyword evidence="4" id="KW-0507">mRNA processing</keyword>
<accession>A0A6P8PXL8</accession>
<keyword evidence="12" id="KW-0520">NAD</keyword>
<evidence type="ECO:0000256" key="1">
    <source>
        <dbReference type="ARBA" id="ARBA00001917"/>
    </source>
</evidence>
<evidence type="ECO:0000256" key="11">
    <source>
        <dbReference type="ARBA" id="ARBA00023002"/>
    </source>
</evidence>
<gene>
    <name evidence="23" type="primary">DUS3L</name>
</gene>
<evidence type="ECO:0000256" key="7">
    <source>
        <dbReference type="ARBA" id="ARBA00022737"/>
    </source>
</evidence>
<evidence type="ECO:0000256" key="20">
    <source>
        <dbReference type="SAM" id="MobiDB-lite"/>
    </source>
</evidence>
<evidence type="ECO:0000256" key="12">
    <source>
        <dbReference type="ARBA" id="ARBA00023027"/>
    </source>
</evidence>
<dbReference type="InterPro" id="IPR035587">
    <property type="entry name" value="DUS-like_FMN-bd"/>
</dbReference>
<evidence type="ECO:0000256" key="14">
    <source>
        <dbReference type="ARBA" id="ARBA00048266"/>
    </source>
</evidence>
<dbReference type="PROSITE" id="PS50103">
    <property type="entry name" value="ZF_C3H1"/>
    <property type="match status" value="1"/>
</dbReference>
<feature type="compositionally biased region" description="Basic and acidic residues" evidence="20">
    <location>
        <begin position="241"/>
        <end position="251"/>
    </location>
</feature>
<dbReference type="Pfam" id="PF01207">
    <property type="entry name" value="Dus"/>
    <property type="match status" value="1"/>
</dbReference>
<evidence type="ECO:0000259" key="21">
    <source>
        <dbReference type="PROSITE" id="PS50103"/>
    </source>
</evidence>
<evidence type="ECO:0000256" key="15">
    <source>
        <dbReference type="ARBA" id="ARBA00048342"/>
    </source>
</evidence>
<dbReference type="PROSITE" id="PS01136">
    <property type="entry name" value="UPF0034"/>
    <property type="match status" value="1"/>
</dbReference>
<evidence type="ECO:0000256" key="17">
    <source>
        <dbReference type="ARBA" id="ARBA00049513"/>
    </source>
</evidence>
<feature type="region of interest" description="Disordered" evidence="20">
    <location>
        <begin position="1"/>
        <end position="24"/>
    </location>
</feature>
<dbReference type="SUPFAM" id="SSF51395">
    <property type="entry name" value="FMN-linked oxidoreductases"/>
    <property type="match status" value="1"/>
</dbReference>
<dbReference type="Gene3D" id="3.20.20.70">
    <property type="entry name" value="Aldolase class I"/>
    <property type="match status" value="1"/>
</dbReference>
<dbReference type="InParanoid" id="A0A6P8PXL8"/>
<dbReference type="FunFam" id="3.20.20.70:FF:000067">
    <property type="entry name" value="tRNA-dihydrouridine(47) synthase [NAD(P)(+)]"/>
    <property type="match status" value="1"/>
</dbReference>
<keyword evidence="11 19" id="KW-0560">Oxidoreductase</keyword>
<feature type="region of interest" description="Disordered" evidence="20">
    <location>
        <begin position="241"/>
        <end position="273"/>
    </location>
</feature>
<dbReference type="OrthoDB" id="259935at2759"/>
<comment type="function">
    <text evidence="13">Catalyzes the synthesis of dihydrouridine, a modified base, in various RNAs, such as tRNAs, mRNAs and some long non-coding RNAs (lncRNAs). Mainly modifies the uridine in position 47 (U47) in the D-loop of most cytoplasmic tRNAs. Also able to mediate the formation of dihydrouridine in some mRNAs, thereby regulating their translation.</text>
</comment>
<evidence type="ECO:0000313" key="22">
    <source>
        <dbReference type="Proteomes" id="UP000515159"/>
    </source>
</evidence>
<keyword evidence="10" id="KW-0521">NADP</keyword>
<dbReference type="GO" id="GO:0006397">
    <property type="term" value="P:mRNA processing"/>
    <property type="evidence" value="ECO:0007669"/>
    <property type="project" value="UniProtKB-KW"/>
</dbReference>
<protein>
    <recommendedName>
        <fullName evidence="19">tRNA-dihydrouridine(47) synthase [NAD(P)(+)]</fullName>
        <ecNumber evidence="19">1.3.1.-</ecNumber>
    </recommendedName>
    <alternativeName>
        <fullName evidence="19">tRNA-dihydrouridine synthase 3</fullName>
    </alternativeName>
</protein>
<keyword evidence="6 18" id="KW-0479">Metal-binding</keyword>
<comment type="catalytic activity">
    <reaction evidence="14">
        <text>5,6-dihydrouridine(47) in tRNA + NAD(+) = uridine(47) in tRNA + NADH + H(+)</text>
        <dbReference type="Rhea" id="RHEA:53364"/>
        <dbReference type="Rhea" id="RHEA-COMP:13539"/>
        <dbReference type="Rhea" id="RHEA-COMP:13540"/>
        <dbReference type="ChEBI" id="CHEBI:15378"/>
        <dbReference type="ChEBI" id="CHEBI:57540"/>
        <dbReference type="ChEBI" id="CHEBI:57945"/>
        <dbReference type="ChEBI" id="CHEBI:65315"/>
        <dbReference type="ChEBI" id="CHEBI:74443"/>
        <dbReference type="EC" id="1.3.1.89"/>
    </reaction>
    <physiologicalReaction direction="right-to-left" evidence="14">
        <dbReference type="Rhea" id="RHEA:53366"/>
    </physiologicalReaction>
</comment>
<name>A0A6P8PXL8_GEOSA</name>
<feature type="compositionally biased region" description="Basic and acidic residues" evidence="20">
    <location>
        <begin position="68"/>
        <end position="87"/>
    </location>
</feature>
<keyword evidence="22" id="KW-1185">Reference proteome</keyword>
<keyword evidence="2 19" id="KW-0285">Flavoprotein</keyword>
<comment type="cofactor">
    <cofactor evidence="1 19">
        <name>FMN</name>
        <dbReference type="ChEBI" id="CHEBI:58210"/>
    </cofactor>
</comment>
<dbReference type="PANTHER" id="PTHR45846:SF1">
    <property type="entry name" value="TRNA-DIHYDROURIDINE(47) SYNTHASE [NAD(P)(+)]-LIKE"/>
    <property type="match status" value="1"/>
</dbReference>
<dbReference type="RefSeq" id="XP_033787080.1">
    <property type="nucleotide sequence ID" value="XM_033931189.1"/>
</dbReference>
<dbReference type="Pfam" id="PF25585">
    <property type="entry name" value="zf-CCCH_DUS3L"/>
    <property type="match status" value="1"/>
</dbReference>
<dbReference type="KEGG" id="gsh:117354176"/>
<evidence type="ECO:0000256" key="13">
    <source>
        <dbReference type="ARBA" id="ARBA00045365"/>
    </source>
</evidence>
<evidence type="ECO:0000256" key="19">
    <source>
        <dbReference type="RuleBase" id="RU291113"/>
    </source>
</evidence>
<organism evidence="22 23">
    <name type="scientific">Geotrypetes seraphini</name>
    <name type="common">Gaboon caecilian</name>
    <name type="synonym">Caecilia seraphini</name>
    <dbReference type="NCBI Taxonomy" id="260995"/>
    <lineage>
        <taxon>Eukaryota</taxon>
        <taxon>Metazoa</taxon>
        <taxon>Chordata</taxon>
        <taxon>Craniata</taxon>
        <taxon>Vertebrata</taxon>
        <taxon>Euteleostomi</taxon>
        <taxon>Amphibia</taxon>
        <taxon>Gymnophiona</taxon>
        <taxon>Geotrypetes</taxon>
    </lineage>
</organism>
<keyword evidence="3 19" id="KW-0288">FMN</keyword>
<dbReference type="FunCoup" id="A0A6P8PXL8">
    <property type="interactions" value="1719"/>
</dbReference>
<dbReference type="FunFam" id="4.10.1000.10:FF:000029">
    <property type="entry name" value="tRNA-dihydrouridine(47) synthase [NAD(P)(+)]"/>
    <property type="match status" value="1"/>
</dbReference>
<dbReference type="InterPro" id="IPR000571">
    <property type="entry name" value="Znf_CCCH"/>
</dbReference>
<evidence type="ECO:0000256" key="5">
    <source>
        <dbReference type="ARBA" id="ARBA00022694"/>
    </source>
</evidence>
<feature type="compositionally biased region" description="Basic and acidic residues" evidence="20">
    <location>
        <begin position="41"/>
        <end position="57"/>
    </location>
</feature>
<dbReference type="GO" id="GO:0008270">
    <property type="term" value="F:zinc ion binding"/>
    <property type="evidence" value="ECO:0007669"/>
    <property type="project" value="UniProtKB-KW"/>
</dbReference>
<dbReference type="GO" id="GO:0003723">
    <property type="term" value="F:RNA binding"/>
    <property type="evidence" value="ECO:0007669"/>
    <property type="project" value="TreeGrafter"/>
</dbReference>
<feature type="region of interest" description="Disordered" evidence="20">
    <location>
        <begin position="41"/>
        <end position="113"/>
    </location>
</feature>
<feature type="zinc finger region" description="C3H1-type" evidence="18">
    <location>
        <begin position="116"/>
        <end position="146"/>
    </location>
</feature>
<proteinExistence type="inferred from homology"/>
<dbReference type="InterPro" id="IPR013785">
    <property type="entry name" value="Aldolase_TIM"/>
</dbReference>
<evidence type="ECO:0000256" key="18">
    <source>
        <dbReference type="PROSITE-ProRule" id="PRU00723"/>
    </source>
</evidence>
<dbReference type="GeneID" id="117354176"/>
<evidence type="ECO:0000256" key="3">
    <source>
        <dbReference type="ARBA" id="ARBA00022643"/>
    </source>
</evidence>
<evidence type="ECO:0000256" key="2">
    <source>
        <dbReference type="ARBA" id="ARBA00022630"/>
    </source>
</evidence>
<feature type="compositionally biased region" description="Polar residues" evidence="20">
    <location>
        <begin position="252"/>
        <end position="265"/>
    </location>
</feature>